<sequence>MEDSCNPSYRALADYQFMRARARDKKLHDEWATPLNSIEDILEKFKKHCLGKLKSSPWSELDGLQPETKIINEQLGKINLKGFLTINSQPAVNGERSDSPSVGGTLVSNVGTNDVNVVTWGVFPAKQIIQPTVVDPASFNVWKDEAFEIWSRGWASLYPEDDPSRKLLEGVQSGYFLVSLVDNDYIHGDIFAVFADL</sequence>
<dbReference type="GO" id="GO:0035999">
    <property type="term" value="P:tetrahydrofolate interconversion"/>
    <property type="evidence" value="ECO:0007669"/>
    <property type="project" value="TreeGrafter"/>
</dbReference>
<dbReference type="GO" id="GO:0005829">
    <property type="term" value="C:cytosol"/>
    <property type="evidence" value="ECO:0007669"/>
    <property type="project" value="TreeGrafter"/>
</dbReference>
<proteinExistence type="predicted"/>
<feature type="domain" description="MTHFR SAM-binding regulatory" evidence="1">
    <location>
        <begin position="107"/>
        <end position="187"/>
    </location>
</feature>
<dbReference type="GO" id="GO:0004489">
    <property type="term" value="F:methylenetetrahydrofolate reductase [NAD(P)H] activity"/>
    <property type="evidence" value="ECO:0007669"/>
    <property type="project" value="TreeGrafter"/>
</dbReference>
<dbReference type="EMBL" id="JAAGAX010000101">
    <property type="protein sequence ID" value="KAF2282555.1"/>
    <property type="molecule type" value="Genomic_DNA"/>
</dbReference>
<dbReference type="GO" id="GO:0071949">
    <property type="term" value="F:FAD binding"/>
    <property type="evidence" value="ECO:0007669"/>
    <property type="project" value="TreeGrafter"/>
</dbReference>
<dbReference type="InterPro" id="IPR053806">
    <property type="entry name" value="MTHFR_C"/>
</dbReference>
<evidence type="ECO:0000259" key="1">
    <source>
        <dbReference type="Pfam" id="PF21895"/>
    </source>
</evidence>
<comment type="caution">
    <text evidence="2">The sequence shown here is derived from an EMBL/GenBank/DDBJ whole genome shotgun (WGS) entry which is preliminary data.</text>
</comment>
<reference evidence="2 3" key="1">
    <citation type="journal article" date="2020" name="Mol. Plant">
        <title>The Chromosome-Based Rubber Tree Genome Provides New Insights into Spurge Genome Evolution and Rubber Biosynthesis.</title>
        <authorList>
            <person name="Liu J."/>
            <person name="Shi C."/>
            <person name="Shi C.C."/>
            <person name="Li W."/>
            <person name="Zhang Q.J."/>
            <person name="Zhang Y."/>
            <person name="Li K."/>
            <person name="Lu H.F."/>
            <person name="Shi C."/>
            <person name="Zhu S.T."/>
            <person name="Xiao Z.Y."/>
            <person name="Nan H."/>
            <person name="Yue Y."/>
            <person name="Zhu X.G."/>
            <person name="Wu Y."/>
            <person name="Hong X.N."/>
            <person name="Fan G.Y."/>
            <person name="Tong Y."/>
            <person name="Zhang D."/>
            <person name="Mao C.L."/>
            <person name="Liu Y.L."/>
            <person name="Hao S.J."/>
            <person name="Liu W.Q."/>
            <person name="Lv M.Q."/>
            <person name="Zhang H.B."/>
            <person name="Liu Y."/>
            <person name="Hu-Tang G.R."/>
            <person name="Wang J.P."/>
            <person name="Wang J.H."/>
            <person name="Sun Y.H."/>
            <person name="Ni S.B."/>
            <person name="Chen W.B."/>
            <person name="Zhang X.C."/>
            <person name="Jiao Y.N."/>
            <person name="Eichler E.E."/>
            <person name="Li G.H."/>
            <person name="Liu X."/>
            <person name="Gao L.Z."/>
        </authorList>
    </citation>
    <scope>NUCLEOTIDE SEQUENCE [LARGE SCALE GENOMIC DNA]</scope>
    <source>
        <strain evidence="3">cv. GT1</strain>
        <tissue evidence="2">Leaf</tissue>
    </source>
</reference>
<feature type="domain" description="MTHFR SAM-binding regulatory" evidence="1">
    <location>
        <begin position="3"/>
        <end position="103"/>
    </location>
</feature>
<evidence type="ECO:0000313" key="2">
    <source>
        <dbReference type="EMBL" id="KAF2282555.1"/>
    </source>
</evidence>
<name>A0A6A6K283_HEVBR</name>
<protein>
    <recommendedName>
        <fullName evidence="1">MTHFR SAM-binding regulatory domain-containing protein</fullName>
    </recommendedName>
</protein>
<dbReference type="PANTHER" id="PTHR45754">
    <property type="entry name" value="METHYLENETETRAHYDROFOLATE REDUCTASE"/>
    <property type="match status" value="1"/>
</dbReference>
<organism evidence="2 3">
    <name type="scientific">Hevea brasiliensis</name>
    <name type="common">Para rubber tree</name>
    <name type="synonym">Siphonia brasiliensis</name>
    <dbReference type="NCBI Taxonomy" id="3981"/>
    <lineage>
        <taxon>Eukaryota</taxon>
        <taxon>Viridiplantae</taxon>
        <taxon>Streptophyta</taxon>
        <taxon>Embryophyta</taxon>
        <taxon>Tracheophyta</taxon>
        <taxon>Spermatophyta</taxon>
        <taxon>Magnoliopsida</taxon>
        <taxon>eudicotyledons</taxon>
        <taxon>Gunneridae</taxon>
        <taxon>Pentapetalae</taxon>
        <taxon>rosids</taxon>
        <taxon>fabids</taxon>
        <taxon>Malpighiales</taxon>
        <taxon>Euphorbiaceae</taxon>
        <taxon>Crotonoideae</taxon>
        <taxon>Micrandreae</taxon>
        <taxon>Hevea</taxon>
    </lineage>
</organism>
<dbReference type="PANTHER" id="PTHR45754:SF3">
    <property type="entry name" value="METHYLENETETRAHYDROFOLATE REDUCTASE (NADPH)"/>
    <property type="match status" value="1"/>
</dbReference>
<keyword evidence="3" id="KW-1185">Reference proteome</keyword>
<dbReference type="AlphaFoldDB" id="A0A6A6K283"/>
<accession>A0A6A6K283</accession>
<dbReference type="Pfam" id="PF21895">
    <property type="entry name" value="MTHFR_C"/>
    <property type="match status" value="2"/>
</dbReference>
<dbReference type="Proteomes" id="UP000467840">
    <property type="component" value="Unassembled WGS sequence"/>
</dbReference>
<gene>
    <name evidence="2" type="ORF">GH714_043674</name>
</gene>
<dbReference type="GO" id="GO:0009086">
    <property type="term" value="P:methionine biosynthetic process"/>
    <property type="evidence" value="ECO:0007669"/>
    <property type="project" value="TreeGrafter"/>
</dbReference>
<evidence type="ECO:0000313" key="3">
    <source>
        <dbReference type="Proteomes" id="UP000467840"/>
    </source>
</evidence>